<evidence type="ECO:0000256" key="1">
    <source>
        <dbReference type="ARBA" id="ARBA00004141"/>
    </source>
</evidence>
<dbReference type="GO" id="GO:0005524">
    <property type="term" value="F:ATP binding"/>
    <property type="evidence" value="ECO:0007669"/>
    <property type="project" value="UniProtKB-KW"/>
</dbReference>
<gene>
    <name evidence="9" type="ORF">Amon01_000913900</name>
</gene>
<dbReference type="OrthoDB" id="66620at2759"/>
<dbReference type="PROSITE" id="PS00211">
    <property type="entry name" value="ABC_TRANSPORTER_1"/>
    <property type="match status" value="1"/>
</dbReference>
<dbReference type="InterPro" id="IPR027417">
    <property type="entry name" value="P-loop_NTPase"/>
</dbReference>
<evidence type="ECO:0000256" key="5">
    <source>
        <dbReference type="ARBA" id="ARBA00022840"/>
    </source>
</evidence>
<evidence type="ECO:0000256" key="3">
    <source>
        <dbReference type="ARBA" id="ARBA00022692"/>
    </source>
</evidence>
<name>A0A9W6SYT5_AMBMO</name>
<sequence>MLCGQRGSIDISDFLTETIRGPGDFTCDLEDKNCKFSEPSMNDLIQNVFGDPYITLNCQSGECLHESEIPGFDLPDKPKFGVGDFARIGLTIAAVGLVVAAMGYAIKRSPLFNDDDDSNKIALSDDSSGSSDGGHGNEGSFMEDYQPATFSFENVTYKINGRTVLNNAAGLVQPGECLAIMGGSGAGKTTLLDIIAGKNKRGESSGSLYVNGELISTKQELYNFQQACGFVDQEDVLIPTLTVYETILNSALLRLPRTMSIAAKKAKVLQILSELRILNIKDKIIGSDYERGISGGEKRRVAIAQELVTSPSILFLDEPTSGLDGYNAFNVVESLVRLARDFNRTIIFTIHQPRSNIVALFDKLLLLSEGELVYSGLMNDTASFFSDHGYVCPSGYNIADYLIDVTAAVSSTNKKRKHIHESNLDIENQTEATGVEVDASADAHLHEELLSDCTCHWSH</sequence>
<dbReference type="GO" id="GO:0140359">
    <property type="term" value="F:ABC-type transporter activity"/>
    <property type="evidence" value="ECO:0007669"/>
    <property type="project" value="InterPro"/>
</dbReference>
<dbReference type="InterPro" id="IPR050352">
    <property type="entry name" value="ABCG_transporters"/>
</dbReference>
<dbReference type="InterPro" id="IPR017871">
    <property type="entry name" value="ABC_transporter-like_CS"/>
</dbReference>
<evidence type="ECO:0000256" key="6">
    <source>
        <dbReference type="ARBA" id="ARBA00022989"/>
    </source>
</evidence>
<dbReference type="PANTHER" id="PTHR48041:SF2">
    <property type="entry name" value="ATP-DEPENDENT PERMEASE-RELATED"/>
    <property type="match status" value="1"/>
</dbReference>
<reference evidence="9" key="1">
    <citation type="submission" date="2023-04" db="EMBL/GenBank/DDBJ databases">
        <title>Ambrosiozyma monospora NBRC 1965.</title>
        <authorList>
            <person name="Ichikawa N."/>
            <person name="Sato H."/>
            <person name="Tonouchi N."/>
        </authorList>
    </citation>
    <scope>NUCLEOTIDE SEQUENCE</scope>
    <source>
        <strain evidence="9">NBRC 1965</strain>
    </source>
</reference>
<evidence type="ECO:0000256" key="2">
    <source>
        <dbReference type="ARBA" id="ARBA00022448"/>
    </source>
</evidence>
<keyword evidence="2" id="KW-0813">Transport</keyword>
<dbReference type="GO" id="GO:0016020">
    <property type="term" value="C:membrane"/>
    <property type="evidence" value="ECO:0007669"/>
    <property type="project" value="UniProtKB-SubCell"/>
</dbReference>
<evidence type="ECO:0000256" key="4">
    <source>
        <dbReference type="ARBA" id="ARBA00022741"/>
    </source>
</evidence>
<dbReference type="PANTHER" id="PTHR48041">
    <property type="entry name" value="ABC TRANSPORTER G FAMILY MEMBER 28"/>
    <property type="match status" value="1"/>
</dbReference>
<protein>
    <submittedName>
        <fullName evidence="9">Unnamed protein product</fullName>
    </submittedName>
</protein>
<keyword evidence="7" id="KW-0472">Membrane</keyword>
<dbReference type="PROSITE" id="PS50893">
    <property type="entry name" value="ABC_TRANSPORTER_2"/>
    <property type="match status" value="1"/>
</dbReference>
<evidence type="ECO:0000313" key="10">
    <source>
        <dbReference type="Proteomes" id="UP001165063"/>
    </source>
</evidence>
<dbReference type="CDD" id="cd03213">
    <property type="entry name" value="ABCG_EPDR"/>
    <property type="match status" value="1"/>
</dbReference>
<feature type="domain" description="ABC transporter" evidence="8">
    <location>
        <begin position="150"/>
        <end position="394"/>
    </location>
</feature>
<keyword evidence="4" id="KW-0547">Nucleotide-binding</keyword>
<dbReference type="InterPro" id="IPR043926">
    <property type="entry name" value="ABCG_dom"/>
</dbReference>
<keyword evidence="10" id="KW-1185">Reference proteome</keyword>
<dbReference type="SMART" id="SM00382">
    <property type="entry name" value="AAA"/>
    <property type="match status" value="1"/>
</dbReference>
<comment type="caution">
    <text evidence="9">The sequence shown here is derived from an EMBL/GenBank/DDBJ whole genome shotgun (WGS) entry which is preliminary data.</text>
</comment>
<dbReference type="InterPro" id="IPR003593">
    <property type="entry name" value="AAA+_ATPase"/>
</dbReference>
<accession>A0A9W6SYT5</accession>
<dbReference type="Gene3D" id="3.40.50.300">
    <property type="entry name" value="P-loop containing nucleotide triphosphate hydrolases"/>
    <property type="match status" value="1"/>
</dbReference>
<dbReference type="EMBL" id="BSXU01009897">
    <property type="protein sequence ID" value="GME70030.1"/>
    <property type="molecule type" value="Genomic_DNA"/>
</dbReference>
<evidence type="ECO:0000256" key="7">
    <source>
        <dbReference type="ARBA" id="ARBA00023136"/>
    </source>
</evidence>
<keyword evidence="5" id="KW-0067">ATP-binding</keyword>
<dbReference type="SUPFAM" id="SSF52540">
    <property type="entry name" value="P-loop containing nucleoside triphosphate hydrolases"/>
    <property type="match status" value="1"/>
</dbReference>
<dbReference type="Pfam" id="PF00005">
    <property type="entry name" value="ABC_tran"/>
    <property type="match status" value="1"/>
</dbReference>
<evidence type="ECO:0000259" key="8">
    <source>
        <dbReference type="PROSITE" id="PS50893"/>
    </source>
</evidence>
<keyword evidence="3" id="KW-0812">Transmembrane</keyword>
<dbReference type="AlphaFoldDB" id="A0A9W6SYT5"/>
<dbReference type="Proteomes" id="UP001165063">
    <property type="component" value="Unassembled WGS sequence"/>
</dbReference>
<proteinExistence type="predicted"/>
<evidence type="ECO:0000313" key="9">
    <source>
        <dbReference type="EMBL" id="GME70030.1"/>
    </source>
</evidence>
<comment type="subcellular location">
    <subcellularLocation>
        <location evidence="1">Membrane</location>
        <topology evidence="1">Multi-pass membrane protein</topology>
    </subcellularLocation>
</comment>
<dbReference type="GO" id="GO:0016887">
    <property type="term" value="F:ATP hydrolysis activity"/>
    <property type="evidence" value="ECO:0007669"/>
    <property type="project" value="InterPro"/>
</dbReference>
<dbReference type="Pfam" id="PF19055">
    <property type="entry name" value="ABC2_membrane_7"/>
    <property type="match status" value="1"/>
</dbReference>
<keyword evidence="6" id="KW-1133">Transmembrane helix</keyword>
<organism evidence="9 10">
    <name type="scientific">Ambrosiozyma monospora</name>
    <name type="common">Yeast</name>
    <name type="synonym">Endomycopsis monosporus</name>
    <dbReference type="NCBI Taxonomy" id="43982"/>
    <lineage>
        <taxon>Eukaryota</taxon>
        <taxon>Fungi</taxon>
        <taxon>Dikarya</taxon>
        <taxon>Ascomycota</taxon>
        <taxon>Saccharomycotina</taxon>
        <taxon>Pichiomycetes</taxon>
        <taxon>Pichiales</taxon>
        <taxon>Pichiaceae</taxon>
        <taxon>Ambrosiozyma</taxon>
    </lineage>
</organism>
<dbReference type="InterPro" id="IPR003439">
    <property type="entry name" value="ABC_transporter-like_ATP-bd"/>
</dbReference>